<evidence type="ECO:0000313" key="3">
    <source>
        <dbReference type="Proteomes" id="UP000547628"/>
    </source>
</evidence>
<feature type="transmembrane region" description="Helical" evidence="1">
    <location>
        <begin position="354"/>
        <end position="372"/>
    </location>
</feature>
<dbReference type="AlphaFoldDB" id="A0A839H7V8"/>
<dbReference type="Proteomes" id="UP000547628">
    <property type="component" value="Unassembled WGS sequence"/>
</dbReference>
<keyword evidence="1" id="KW-0472">Membrane</keyword>
<protein>
    <recommendedName>
        <fullName evidence="4">Glycosyltransferase RgtA/B/C/D-like domain-containing protein</fullName>
    </recommendedName>
</protein>
<feature type="transmembrane region" description="Helical" evidence="1">
    <location>
        <begin position="85"/>
        <end position="108"/>
    </location>
</feature>
<proteinExistence type="predicted"/>
<feature type="transmembrane region" description="Helical" evidence="1">
    <location>
        <begin position="205"/>
        <end position="225"/>
    </location>
</feature>
<evidence type="ECO:0008006" key="4">
    <source>
        <dbReference type="Google" id="ProtNLM"/>
    </source>
</evidence>
<evidence type="ECO:0000313" key="2">
    <source>
        <dbReference type="EMBL" id="MBB1122707.1"/>
    </source>
</evidence>
<feature type="transmembrane region" description="Helical" evidence="1">
    <location>
        <begin position="169"/>
        <end position="193"/>
    </location>
</feature>
<feature type="transmembrane region" description="Helical" evidence="1">
    <location>
        <begin position="378"/>
        <end position="395"/>
    </location>
</feature>
<feature type="transmembrane region" description="Helical" evidence="1">
    <location>
        <begin position="402"/>
        <end position="423"/>
    </location>
</feature>
<keyword evidence="1" id="KW-0812">Transmembrane</keyword>
<comment type="caution">
    <text evidence="2">The sequence shown here is derived from an EMBL/GenBank/DDBJ whole genome shotgun (WGS) entry which is preliminary data.</text>
</comment>
<sequence>MYKKWGGKFLLILVSTLTVIWQLLLVIGLSGNTTWDPSIITTLAANKSITSWYPDYFSYNPNNIFLLVLERIINNSLHLIGITSYSAFIMILGMISYFLIDVSIFILFIALKRIFNCQVSILSGIFTWFLLALSPLGVIPYSDILAFLISCLFLYLYSLSVNYQVIVSVGILSGIAFLVKPSLIIFDVALLIVKLFDLKQAKKPLKAIIIFSLSFLIIYVPFNAYKSHNSIVRIDSTKAIPANHFIAMGMIGTGGYNNEDVLANHKIKNLQERKKYNNRVIIKRLKKFGVAGYIKFLVLKQINNTSDAGFGWGMDAGQNYLMPFGEKISIQRITRKIYLNNQSFVEINWNGWKIVNQLVWTLALAFMIVATIKANNDSLILKLTILGGFVFLLLFEGGRSRYLIQFLPYLIALSSFGITQIQANKEFP</sequence>
<gene>
    <name evidence="2" type="ORF">H5S41_01830</name>
</gene>
<dbReference type="EMBL" id="JACIVD010000047">
    <property type="protein sequence ID" value="MBB1122707.1"/>
    <property type="molecule type" value="Genomic_DNA"/>
</dbReference>
<feature type="transmembrane region" description="Helical" evidence="1">
    <location>
        <begin position="115"/>
        <end position="133"/>
    </location>
</feature>
<feature type="transmembrane region" description="Helical" evidence="1">
    <location>
        <begin position="139"/>
        <end position="157"/>
    </location>
</feature>
<evidence type="ECO:0000256" key="1">
    <source>
        <dbReference type="SAM" id="Phobius"/>
    </source>
</evidence>
<organism evidence="2 3">
    <name type="scientific">Limosilactobacillus albertensis</name>
    <dbReference type="NCBI Taxonomy" id="2759752"/>
    <lineage>
        <taxon>Bacteria</taxon>
        <taxon>Bacillati</taxon>
        <taxon>Bacillota</taxon>
        <taxon>Bacilli</taxon>
        <taxon>Lactobacillales</taxon>
        <taxon>Lactobacillaceae</taxon>
        <taxon>Limosilactobacillus</taxon>
    </lineage>
</organism>
<feature type="transmembrane region" description="Helical" evidence="1">
    <location>
        <begin position="9"/>
        <end position="29"/>
    </location>
</feature>
<keyword evidence="1" id="KW-1133">Transmembrane helix</keyword>
<name>A0A839H7V8_9LACO</name>
<accession>A0A839H7V8</accession>
<reference evidence="2 3" key="1">
    <citation type="submission" date="2020-07" db="EMBL/GenBank/DDBJ databases">
        <title>Description of Limosilactobacillus balticus sp. nov., Limosilactobacillus agrestis sp. nov., Limosilactobacillus albertensis sp. nov., Limosilactobacillus rudii sp. nov., Limosilactobacillus fastidiosus sp. nov., five novel Limosilactobacillus species isolated from the vertebrate gastrointestinal tract, and proposal of 6 subspecies of Limosilactobacillus reuteri adapted to the gastrointestinal tract of specific vertebrate hosts.</title>
        <authorList>
            <person name="Li F."/>
            <person name="Cheng C."/>
            <person name="Zheng J."/>
            <person name="Quevedo R.M."/>
            <person name="Li J."/>
            <person name="Roos S."/>
            <person name="Gaenzle M.G."/>
            <person name="Walter J."/>
        </authorList>
    </citation>
    <scope>NUCLEOTIDE SEQUENCE [LARGE SCALE GENOMIC DNA]</scope>
    <source>
        <strain evidence="2 3">Lr3000</strain>
    </source>
</reference>